<keyword evidence="8" id="KW-1185">Reference proteome</keyword>
<evidence type="ECO:0000256" key="4">
    <source>
        <dbReference type="ARBA" id="ARBA00023136"/>
    </source>
</evidence>
<name>A0A4R1QFQ3_9BACL</name>
<evidence type="ECO:0000313" key="7">
    <source>
        <dbReference type="EMBL" id="TCL51111.1"/>
    </source>
</evidence>
<dbReference type="Pfam" id="PF12698">
    <property type="entry name" value="ABC2_membrane_3"/>
    <property type="match status" value="2"/>
</dbReference>
<keyword evidence="4 5" id="KW-0472">Membrane</keyword>
<feature type="transmembrane region" description="Helical" evidence="5">
    <location>
        <begin position="609"/>
        <end position="628"/>
    </location>
</feature>
<dbReference type="InterPro" id="IPR051328">
    <property type="entry name" value="T7SS_ABC-Transporter"/>
</dbReference>
<feature type="domain" description="ABC-2 type transporter transmembrane" evidence="6">
    <location>
        <begin position="558"/>
        <end position="748"/>
    </location>
</feature>
<feature type="transmembrane region" description="Helical" evidence="5">
    <location>
        <begin position="648"/>
        <end position="668"/>
    </location>
</feature>
<dbReference type="SUPFAM" id="SSF101967">
    <property type="entry name" value="Adhesin YadA, collagen-binding domain"/>
    <property type="match status" value="1"/>
</dbReference>
<dbReference type="NCBIfam" id="TIGR03061">
    <property type="entry name" value="pip_yhgE_Nterm"/>
    <property type="match status" value="1"/>
</dbReference>
<feature type="domain" description="ABC-2 type transporter transmembrane" evidence="6">
    <location>
        <begin position="25"/>
        <end position="167"/>
    </location>
</feature>
<dbReference type="PANTHER" id="PTHR43077:SF5">
    <property type="entry name" value="PHAGE INFECTION PROTEIN"/>
    <property type="match status" value="1"/>
</dbReference>
<dbReference type="Proteomes" id="UP000295658">
    <property type="component" value="Unassembled WGS sequence"/>
</dbReference>
<dbReference type="RefSeq" id="WP_279388132.1">
    <property type="nucleotide sequence ID" value="NZ_SLUL01000004.1"/>
</dbReference>
<evidence type="ECO:0000256" key="2">
    <source>
        <dbReference type="ARBA" id="ARBA00022692"/>
    </source>
</evidence>
<organism evidence="7 8">
    <name type="scientific">Thermolongibacillus altinsuensis</name>
    <dbReference type="NCBI Taxonomy" id="575256"/>
    <lineage>
        <taxon>Bacteria</taxon>
        <taxon>Bacillati</taxon>
        <taxon>Bacillota</taxon>
        <taxon>Bacilli</taxon>
        <taxon>Bacillales</taxon>
        <taxon>Anoxybacillaceae</taxon>
        <taxon>Thermolongibacillus</taxon>
    </lineage>
</organism>
<dbReference type="GO" id="GO:0016020">
    <property type="term" value="C:membrane"/>
    <property type="evidence" value="ECO:0007669"/>
    <property type="project" value="UniProtKB-SubCell"/>
</dbReference>
<feature type="transmembrane region" description="Helical" evidence="5">
    <location>
        <begin position="578"/>
        <end position="597"/>
    </location>
</feature>
<dbReference type="InterPro" id="IPR017501">
    <property type="entry name" value="Phage_infect_YhgE_C"/>
</dbReference>
<accession>A0A4R1QFQ3</accession>
<comment type="caution">
    <text evidence="7">The sequence shown here is derived from an EMBL/GenBank/DDBJ whole genome shotgun (WGS) entry which is preliminary data.</text>
</comment>
<dbReference type="GO" id="GO:0140359">
    <property type="term" value="F:ABC-type transporter activity"/>
    <property type="evidence" value="ECO:0007669"/>
    <property type="project" value="InterPro"/>
</dbReference>
<feature type="transmembrane region" description="Helical" evidence="5">
    <location>
        <begin position="733"/>
        <end position="753"/>
    </location>
</feature>
<dbReference type="Gene3D" id="3.40.1710.10">
    <property type="entry name" value="abc type-2 transporter like domain"/>
    <property type="match status" value="1"/>
</dbReference>
<keyword evidence="3 5" id="KW-1133">Transmembrane helix</keyword>
<evidence type="ECO:0000256" key="5">
    <source>
        <dbReference type="SAM" id="Phobius"/>
    </source>
</evidence>
<dbReference type="NCBIfam" id="TIGR03062">
    <property type="entry name" value="pip_yhgE_Cterm"/>
    <property type="match status" value="1"/>
</dbReference>
<keyword evidence="2 5" id="KW-0812">Transmembrane</keyword>
<dbReference type="InterPro" id="IPR023908">
    <property type="entry name" value="xxxLxxG_rpt"/>
</dbReference>
<dbReference type="InterPro" id="IPR011049">
    <property type="entry name" value="Serralysin-like_metalloprot_C"/>
</dbReference>
<sequence length="771" mass="83361">MRGISLFFQEIKAMASNRKMLIPVIAVLFIPLLYSGMFLWAFWDPYDHLDELPVAVVNNDKGAAFNGEELHIGDDLVEKLKENKQFDWHFVDEKEGKEGLKQQKYYMLIEIPEDFSKNATTLQEDHPEKLKLIYMPNESFNFLSAQIGGTAVEKIKEEVANTLTTTYAEAMFDNIKKMANGLSEASDGAKQLNDGIRSAKDGTEQLYDGMNQAKDGSEEIYKNLTLLAEKSIAFKDGLQKASSGSEQLNSGLGQLNDGFVRMQEGQSQLLAGAKKAEVGSKQLSSGLNEVLGGMKQMDEKLPQLAQGSEQLSHGANQLAASLTQWQQGAEQTKAGAAKVSGGLEQLVVQLDALIAQTTDPQQKATYEALKANIAQLAAGSKQVADGIDQLATGAVKIKGGADQLAQGATQLHQGHVALSDGVKRLLAGQQQLADGAKVLASGQTQLVQGMTTLNEKMAEAKSGVEKLAEGSGGLASGLEQLASGSHKLQDGAQQLADGSGQLVDGMEKLTNGTTELNDGMKKLDEGSAELAAKLKDGAKEASDVKANKDVYDMFAEPVKVKNEKINEVPNYGTGFTPYFLSLGLFVGALLLSIVFPLREPAATPRSPFSWFFAKFGVLVIVGILQALLADSVLLIGLDIEVQSVPRFIFFSIATSITFLSVIQFLVTVFGDPGRFIAIIVLILQLTTSAGTFPVELIPKALQPFNAWLPMTYSVFGFKAVISSGDFAFMWENVGKLAMFIIVMVAGTLFYFTIQHKRQFTTIVEKETSEAM</sequence>
<proteinExistence type="predicted"/>
<dbReference type="AlphaFoldDB" id="A0A4R1QFQ3"/>
<evidence type="ECO:0000259" key="6">
    <source>
        <dbReference type="Pfam" id="PF12698"/>
    </source>
</evidence>
<dbReference type="InterPro" id="IPR017500">
    <property type="entry name" value="Phage_infect_YhgE_N"/>
</dbReference>
<comment type="subcellular location">
    <subcellularLocation>
        <location evidence="1">Membrane</location>
        <topology evidence="1">Multi-pass membrane protein</topology>
    </subcellularLocation>
</comment>
<evidence type="ECO:0000256" key="1">
    <source>
        <dbReference type="ARBA" id="ARBA00004141"/>
    </source>
</evidence>
<dbReference type="PANTHER" id="PTHR43077">
    <property type="entry name" value="TRANSPORT PERMEASE YVFS-RELATED"/>
    <property type="match status" value="1"/>
</dbReference>
<protein>
    <submittedName>
        <fullName evidence="7">Putative membrane protein</fullName>
    </submittedName>
</protein>
<dbReference type="SUPFAM" id="SSF58104">
    <property type="entry name" value="Methyl-accepting chemotaxis protein (MCP) signaling domain"/>
    <property type="match status" value="1"/>
</dbReference>
<dbReference type="EMBL" id="SLUL01000004">
    <property type="protein sequence ID" value="TCL51111.1"/>
    <property type="molecule type" value="Genomic_DNA"/>
</dbReference>
<dbReference type="NCBIfam" id="TIGR03057">
    <property type="entry name" value="xxxLxxG_by_4"/>
    <property type="match status" value="9"/>
</dbReference>
<evidence type="ECO:0000256" key="3">
    <source>
        <dbReference type="ARBA" id="ARBA00022989"/>
    </source>
</evidence>
<dbReference type="InterPro" id="IPR013525">
    <property type="entry name" value="ABC2_TM"/>
</dbReference>
<dbReference type="Gene3D" id="1.10.287.950">
    <property type="entry name" value="Methyl-accepting chemotaxis protein"/>
    <property type="match status" value="2"/>
</dbReference>
<reference evidence="7 8" key="1">
    <citation type="submission" date="2019-03" db="EMBL/GenBank/DDBJ databases">
        <title>Genomic Encyclopedia of Type Strains, Phase IV (KMG-IV): sequencing the most valuable type-strain genomes for metagenomic binning, comparative biology and taxonomic classification.</title>
        <authorList>
            <person name="Goeker M."/>
        </authorList>
    </citation>
    <scope>NUCLEOTIDE SEQUENCE [LARGE SCALE GENOMIC DNA]</scope>
    <source>
        <strain evidence="7 8">DSM 24979</strain>
    </source>
</reference>
<gene>
    <name evidence="7" type="ORF">EDD69_104165</name>
</gene>
<feature type="transmembrane region" description="Helical" evidence="5">
    <location>
        <begin position="21"/>
        <end position="43"/>
    </location>
</feature>
<evidence type="ECO:0000313" key="8">
    <source>
        <dbReference type="Proteomes" id="UP000295658"/>
    </source>
</evidence>
<feature type="transmembrane region" description="Helical" evidence="5">
    <location>
        <begin position="675"/>
        <end position="692"/>
    </location>
</feature>